<keyword evidence="11" id="KW-1133">Transmembrane helix</keyword>
<dbReference type="InterPro" id="IPR007757">
    <property type="entry name" value="MT-A70-like"/>
</dbReference>
<evidence type="ECO:0000256" key="10">
    <source>
        <dbReference type="ARBA" id="ARBA00022842"/>
    </source>
</evidence>
<reference evidence="21" key="1">
    <citation type="submission" date="2021-02" db="EMBL/GenBank/DDBJ databases">
        <authorList>
            <person name="Nowell W R."/>
        </authorList>
    </citation>
    <scope>NUCLEOTIDE SEQUENCE</scope>
</reference>
<comment type="subcellular location">
    <subcellularLocation>
        <location evidence="3">Membrane</location>
        <topology evidence="3">Multi-pass membrane protein</topology>
    </subcellularLocation>
</comment>
<evidence type="ECO:0000256" key="3">
    <source>
        <dbReference type="ARBA" id="ARBA00004141"/>
    </source>
</evidence>
<keyword evidence="12" id="KW-0443">Lipid metabolism</keyword>
<dbReference type="EC" id="2.7.8.11" evidence="5"/>
<gene>
    <name evidence="20" type="ORF">OVA965_LOCUS11229</name>
    <name evidence="21" type="ORF">TMI583_LOCUS11225</name>
</gene>
<dbReference type="PANTHER" id="PTHR15362">
    <property type="entry name" value="PHOSPHATIDYLINOSITOL SYNTHASE"/>
    <property type="match status" value="1"/>
</dbReference>
<keyword evidence="16" id="KW-1208">Phospholipid metabolism</keyword>
<evidence type="ECO:0000256" key="7">
    <source>
        <dbReference type="ARBA" id="ARBA00022679"/>
    </source>
</evidence>
<dbReference type="InterPro" id="IPR043130">
    <property type="entry name" value="CDP-OH_PTrfase_TM_dom"/>
</dbReference>
<organism evidence="21 22">
    <name type="scientific">Didymodactylos carnosus</name>
    <dbReference type="NCBI Taxonomy" id="1234261"/>
    <lineage>
        <taxon>Eukaryota</taxon>
        <taxon>Metazoa</taxon>
        <taxon>Spiralia</taxon>
        <taxon>Gnathifera</taxon>
        <taxon>Rotifera</taxon>
        <taxon>Eurotatoria</taxon>
        <taxon>Bdelloidea</taxon>
        <taxon>Philodinida</taxon>
        <taxon>Philodinidae</taxon>
        <taxon>Didymodactylos</taxon>
    </lineage>
</organism>
<evidence type="ECO:0000256" key="12">
    <source>
        <dbReference type="ARBA" id="ARBA00023098"/>
    </source>
</evidence>
<comment type="similarity">
    <text evidence="4">Belongs to the CDP-alcohol phosphatidyltransferase class-I family.</text>
</comment>
<keyword evidence="14" id="KW-0594">Phospholipid biosynthesis</keyword>
<keyword evidence="6" id="KW-0444">Lipid biosynthesis</keyword>
<evidence type="ECO:0000256" key="5">
    <source>
        <dbReference type="ARBA" id="ARBA00013212"/>
    </source>
</evidence>
<keyword evidence="9" id="KW-0479">Metal-binding</keyword>
<comment type="caution">
    <text evidence="21">The sequence shown here is derived from an EMBL/GenBank/DDBJ whole genome shotgun (WGS) entry which is preliminary data.</text>
</comment>
<evidence type="ECO:0000256" key="17">
    <source>
        <dbReference type="ARBA" id="ARBA00070582"/>
    </source>
</evidence>
<dbReference type="GO" id="GO:0005794">
    <property type="term" value="C:Golgi apparatus"/>
    <property type="evidence" value="ECO:0007669"/>
    <property type="project" value="TreeGrafter"/>
</dbReference>
<evidence type="ECO:0000256" key="11">
    <source>
        <dbReference type="ARBA" id="ARBA00022989"/>
    </source>
</evidence>
<name>A0A8S2I2H0_9BILA</name>
<dbReference type="Pfam" id="PF05063">
    <property type="entry name" value="MT-A70"/>
    <property type="match status" value="1"/>
</dbReference>
<evidence type="ECO:0000256" key="18">
    <source>
        <dbReference type="ARBA" id="ARBA00079946"/>
    </source>
</evidence>
<proteinExistence type="inferred from homology"/>
<evidence type="ECO:0000256" key="16">
    <source>
        <dbReference type="ARBA" id="ARBA00023264"/>
    </source>
</evidence>
<evidence type="ECO:0000256" key="2">
    <source>
        <dbReference type="ARBA" id="ARBA00001946"/>
    </source>
</evidence>
<evidence type="ECO:0000256" key="4">
    <source>
        <dbReference type="ARBA" id="ARBA00010441"/>
    </source>
</evidence>
<comment type="cofactor">
    <cofactor evidence="1">
        <name>Mn(2+)</name>
        <dbReference type="ChEBI" id="CHEBI:29035"/>
    </cofactor>
</comment>
<dbReference type="GO" id="GO:0003881">
    <property type="term" value="F:CDP-diacylglycerol-inositol 3-phosphatidyltransferase activity"/>
    <property type="evidence" value="ECO:0007669"/>
    <property type="project" value="UniProtKB-EC"/>
</dbReference>
<keyword evidence="10" id="KW-0460">Magnesium</keyword>
<dbReference type="GO" id="GO:0046872">
    <property type="term" value="F:metal ion binding"/>
    <property type="evidence" value="ECO:0007669"/>
    <property type="project" value="UniProtKB-KW"/>
</dbReference>
<keyword evidence="8" id="KW-0812">Transmembrane</keyword>
<dbReference type="GO" id="GO:0016020">
    <property type="term" value="C:membrane"/>
    <property type="evidence" value="ECO:0007669"/>
    <property type="project" value="UniProtKB-SubCell"/>
</dbReference>
<evidence type="ECO:0000313" key="21">
    <source>
        <dbReference type="EMBL" id="CAF3708978.1"/>
    </source>
</evidence>
<evidence type="ECO:0000256" key="14">
    <source>
        <dbReference type="ARBA" id="ARBA00023209"/>
    </source>
</evidence>
<dbReference type="GO" id="GO:0006661">
    <property type="term" value="P:phosphatidylinositol biosynthetic process"/>
    <property type="evidence" value="ECO:0007669"/>
    <property type="project" value="TreeGrafter"/>
</dbReference>
<evidence type="ECO:0000256" key="9">
    <source>
        <dbReference type="ARBA" id="ARBA00022723"/>
    </source>
</evidence>
<evidence type="ECO:0000256" key="15">
    <source>
        <dbReference type="ARBA" id="ARBA00023211"/>
    </source>
</evidence>
<dbReference type="Proteomes" id="UP000682733">
    <property type="component" value="Unassembled WGS sequence"/>
</dbReference>
<keyword evidence="7" id="KW-0808">Transferase</keyword>
<comment type="similarity">
    <text evidence="19">Belongs to the MT-A70-like family.</text>
</comment>
<evidence type="ECO:0000256" key="13">
    <source>
        <dbReference type="ARBA" id="ARBA00023136"/>
    </source>
</evidence>
<evidence type="ECO:0000256" key="1">
    <source>
        <dbReference type="ARBA" id="ARBA00001936"/>
    </source>
</evidence>
<dbReference type="AlphaFoldDB" id="A0A8S2I2H0"/>
<sequence length="538" mass="62190">MSVIHISKESDVIILDQFKFLSNIYENTIDTHQKKNIRKSLNWSKDLFNVEKPFRTTIENKNKKRKLDEFLADDNLSIAKLNHAVVECKNVLSSEPSFSESQSEHSFDTIPFAMIATQQKKCLNPINRITLNDYFLNASKLGLKPNILYSHEYLHPCQINTIFGDIVLPAQCRFLWSDFENINILLDDQYKYSFVTVDPPWSNKSVRRKKPYNWSDLEQIKALPIELLTNNNDSSSSLICCWSTNCSRIEDYIKNDLFPKWKCLYLSTWHWLKVTRSGDPVLDFTSKHKKSYETLIIGFTGVDDERFSSLKNSHKIICSIPALVHSCKPPLYGYVRVFLSIVSFYFMPTHPKITLICYLTSQFLDALDGHAARALGQSTKFGAMFDMLTDRCSTMCLCFVLTMFYPKWALFFQLWAAIDVASHWLHLHVATMKGSESHKKIDLSGNPILRLYYTSRKVLFVMCAGNELWFSMLYMLHFTEGPALIRVGLYTVGLFRSILYLTTPIMISKQIISLIHLYTASLDMATIDEDERAKAKMR</sequence>
<dbReference type="PROSITE" id="PS51143">
    <property type="entry name" value="MT_A70"/>
    <property type="match status" value="1"/>
</dbReference>
<dbReference type="FunFam" id="1.20.120.1760:FF:000003">
    <property type="entry name" value="CDP-diacylglycerol--inositol 3-phosphatidyltransferase"/>
    <property type="match status" value="1"/>
</dbReference>
<dbReference type="PROSITE" id="PS00379">
    <property type="entry name" value="CDP_ALCOHOL_P_TRANSF"/>
    <property type="match status" value="1"/>
</dbReference>
<dbReference type="Gene3D" id="1.20.120.1760">
    <property type="match status" value="1"/>
</dbReference>
<dbReference type="InterPro" id="IPR048254">
    <property type="entry name" value="CDP_ALCOHOL_P_TRANSF_CS"/>
</dbReference>
<keyword evidence="13" id="KW-0472">Membrane</keyword>
<dbReference type="Proteomes" id="UP000677228">
    <property type="component" value="Unassembled WGS sequence"/>
</dbReference>
<accession>A0A8S2I2H0</accession>
<dbReference type="EMBL" id="CAJOBA010004297">
    <property type="protein sequence ID" value="CAF3708978.1"/>
    <property type="molecule type" value="Genomic_DNA"/>
</dbReference>
<comment type="cofactor">
    <cofactor evidence="2">
        <name>Mg(2+)</name>
        <dbReference type="ChEBI" id="CHEBI:18420"/>
    </cofactor>
</comment>
<evidence type="ECO:0000256" key="6">
    <source>
        <dbReference type="ARBA" id="ARBA00022516"/>
    </source>
</evidence>
<dbReference type="EMBL" id="CAJNOK010004295">
    <property type="protein sequence ID" value="CAF0932886.1"/>
    <property type="molecule type" value="Genomic_DNA"/>
</dbReference>
<evidence type="ECO:0000256" key="19">
    <source>
        <dbReference type="PROSITE-ProRule" id="PRU00489"/>
    </source>
</evidence>
<evidence type="ECO:0000313" key="20">
    <source>
        <dbReference type="EMBL" id="CAF0932886.1"/>
    </source>
</evidence>
<evidence type="ECO:0000256" key="8">
    <source>
        <dbReference type="ARBA" id="ARBA00022692"/>
    </source>
</evidence>
<dbReference type="PANTHER" id="PTHR15362:SF4">
    <property type="entry name" value="CDP-DIACYLGLYCEROL--INOSITOL 3-PHOSPHATIDYLTRANSFERASE"/>
    <property type="match status" value="1"/>
</dbReference>
<evidence type="ECO:0000313" key="22">
    <source>
        <dbReference type="Proteomes" id="UP000682733"/>
    </source>
</evidence>
<protein>
    <recommendedName>
        <fullName evidence="17">CDP-diacylglycerol--inositol 3-phosphatidyltransferase</fullName>
        <ecNumber evidence="5">2.7.8.11</ecNumber>
    </recommendedName>
    <alternativeName>
        <fullName evidence="18">Phosphatidylinositol synthase</fullName>
    </alternativeName>
</protein>
<keyword evidence="15" id="KW-0464">Manganese</keyword>